<dbReference type="GO" id="GO:0002949">
    <property type="term" value="P:tRNA threonylcarbamoyladenosine modification"/>
    <property type="evidence" value="ECO:0007669"/>
    <property type="project" value="InterPro"/>
</dbReference>
<name>A0A1M6D1H2_9FIRM</name>
<dbReference type="PANTHER" id="PTHR11735:SF11">
    <property type="entry name" value="TRNA THREONYLCARBAMOYLADENOSINE BIOSYNTHESIS PROTEIN TSAB"/>
    <property type="match status" value="1"/>
</dbReference>
<dbReference type="PANTHER" id="PTHR11735">
    <property type="entry name" value="TRNA N6-ADENOSINE THREONYLCARBAMOYLTRANSFERASE"/>
    <property type="match status" value="1"/>
</dbReference>
<reference evidence="2 3" key="1">
    <citation type="submission" date="2016-11" db="EMBL/GenBank/DDBJ databases">
        <authorList>
            <person name="Jaros S."/>
            <person name="Januszkiewicz K."/>
            <person name="Wedrychowicz H."/>
        </authorList>
    </citation>
    <scope>NUCLEOTIDE SEQUENCE [LARGE SCALE GENOMIC DNA]</scope>
    <source>
        <strain evidence="2 3">DSM 17477</strain>
    </source>
</reference>
<dbReference type="RefSeq" id="WP_073047382.1">
    <property type="nucleotide sequence ID" value="NZ_FQZL01000006.1"/>
</dbReference>
<evidence type="ECO:0000313" key="3">
    <source>
        <dbReference type="Proteomes" id="UP000184052"/>
    </source>
</evidence>
<dbReference type="InterPro" id="IPR000905">
    <property type="entry name" value="Gcp-like_dom"/>
</dbReference>
<dbReference type="Gene3D" id="3.30.420.40">
    <property type="match status" value="2"/>
</dbReference>
<dbReference type="SUPFAM" id="SSF53067">
    <property type="entry name" value="Actin-like ATPase domain"/>
    <property type="match status" value="2"/>
</dbReference>
<dbReference type="EMBL" id="FQZL01000006">
    <property type="protein sequence ID" value="SHI67080.1"/>
    <property type="molecule type" value="Genomic_DNA"/>
</dbReference>
<protein>
    <submittedName>
        <fullName evidence="2">tRNA threonylcarbamoyl adenosine modification protein YeaZ</fullName>
    </submittedName>
</protein>
<feature type="domain" description="Gcp-like" evidence="1">
    <location>
        <begin position="33"/>
        <end position="226"/>
    </location>
</feature>
<proteinExistence type="predicted"/>
<dbReference type="NCBIfam" id="TIGR03725">
    <property type="entry name" value="T6A_YeaZ"/>
    <property type="match status" value="1"/>
</dbReference>
<organism evidence="2 3">
    <name type="scientific">Dethiosulfatibacter aminovorans DSM 17477</name>
    <dbReference type="NCBI Taxonomy" id="1121476"/>
    <lineage>
        <taxon>Bacteria</taxon>
        <taxon>Bacillati</taxon>
        <taxon>Bacillota</taxon>
        <taxon>Tissierellia</taxon>
        <taxon>Dethiosulfatibacter</taxon>
    </lineage>
</organism>
<dbReference type="AlphaFoldDB" id="A0A1M6D1H2"/>
<keyword evidence="3" id="KW-1185">Reference proteome</keyword>
<dbReference type="CDD" id="cd24032">
    <property type="entry name" value="ASKHA_NBD_TsaB"/>
    <property type="match status" value="1"/>
</dbReference>
<dbReference type="InterPro" id="IPR043129">
    <property type="entry name" value="ATPase_NBD"/>
</dbReference>
<evidence type="ECO:0000313" key="2">
    <source>
        <dbReference type="EMBL" id="SHI67080.1"/>
    </source>
</evidence>
<dbReference type="Pfam" id="PF00814">
    <property type="entry name" value="TsaD"/>
    <property type="match status" value="1"/>
</dbReference>
<dbReference type="InterPro" id="IPR022496">
    <property type="entry name" value="T6A_TsaB"/>
</dbReference>
<dbReference type="GO" id="GO:0005829">
    <property type="term" value="C:cytosol"/>
    <property type="evidence" value="ECO:0007669"/>
    <property type="project" value="TreeGrafter"/>
</dbReference>
<gene>
    <name evidence="2" type="ORF">SAMN02745751_00750</name>
</gene>
<dbReference type="Proteomes" id="UP000184052">
    <property type="component" value="Unassembled WGS sequence"/>
</dbReference>
<accession>A0A1M6D1H2</accession>
<dbReference type="STRING" id="1121476.SAMN02745751_00750"/>
<evidence type="ECO:0000259" key="1">
    <source>
        <dbReference type="Pfam" id="PF00814"/>
    </source>
</evidence>
<sequence length="231" mass="25413">MKILGIESSSIAASCAIVEDNTLLGEFTLNHKLTHSEKLMPLIENLMSSLDINISDIDLIAIDEGPGSYTGLRIGAAIAKGLAFKDNIPLVNIASTEALANNIKTVDIPIAVLIDARGDRVFHGIYVKKGDEMEQLEEIDAGTIQEFLATANEKYREMIFTGDGAMKHESLITEIFGNKAFVADEYDSIIKAWSLCVLGYRKFLKGLTINSKDFSPNYLRPSQAERNLKKD</sequence>